<dbReference type="SMART" id="SM00112">
    <property type="entry name" value="CA"/>
    <property type="match status" value="30"/>
</dbReference>
<feature type="domain" description="Cadherin" evidence="14">
    <location>
        <begin position="3468"/>
        <end position="3575"/>
    </location>
</feature>
<feature type="domain" description="Cadherin" evidence="14">
    <location>
        <begin position="2706"/>
        <end position="2829"/>
    </location>
</feature>
<dbReference type="SMART" id="SM00181">
    <property type="entry name" value="EGF"/>
    <property type="match status" value="6"/>
</dbReference>
<dbReference type="PROSITE" id="PS00232">
    <property type="entry name" value="CADHERIN_1"/>
    <property type="match status" value="9"/>
</dbReference>
<dbReference type="GO" id="GO:0016477">
    <property type="term" value="P:cell migration"/>
    <property type="evidence" value="ECO:0007669"/>
    <property type="project" value="TreeGrafter"/>
</dbReference>
<dbReference type="Gene3D" id="2.60.40.60">
    <property type="entry name" value="Cadherins"/>
    <property type="match status" value="27"/>
</dbReference>
<feature type="domain" description="Cadherin" evidence="14">
    <location>
        <begin position="160"/>
        <end position="285"/>
    </location>
</feature>
<feature type="domain" description="Cadherin" evidence="14">
    <location>
        <begin position="406"/>
        <end position="525"/>
    </location>
</feature>
<feature type="region of interest" description="Disordered" evidence="10">
    <location>
        <begin position="5202"/>
        <end position="5233"/>
    </location>
</feature>
<evidence type="ECO:0000256" key="11">
    <source>
        <dbReference type="SAM" id="SignalP"/>
    </source>
</evidence>
<dbReference type="Pfam" id="PF00008">
    <property type="entry name" value="EGF"/>
    <property type="match status" value="1"/>
</dbReference>
<protein>
    <recommendedName>
        <fullName evidence="17">Protocadherin Fat 1</fullName>
    </recommendedName>
</protein>
<feature type="region of interest" description="Disordered" evidence="10">
    <location>
        <begin position="5920"/>
        <end position="5985"/>
    </location>
</feature>
<feature type="compositionally biased region" description="Low complexity" evidence="10">
    <location>
        <begin position="5461"/>
        <end position="5473"/>
    </location>
</feature>
<feature type="signal peptide" evidence="11">
    <location>
        <begin position="1"/>
        <end position="18"/>
    </location>
</feature>
<dbReference type="Gene3D" id="2.10.25.10">
    <property type="entry name" value="Laminin"/>
    <property type="match status" value="5"/>
</dbReference>
<dbReference type="PRINTS" id="PR00205">
    <property type="entry name" value="CADHERIN"/>
</dbReference>
<feature type="domain" description="Cadherin" evidence="14">
    <location>
        <begin position="1351"/>
        <end position="1461"/>
    </location>
</feature>
<dbReference type="GO" id="GO:0016342">
    <property type="term" value="C:catenin complex"/>
    <property type="evidence" value="ECO:0007669"/>
    <property type="project" value="TreeGrafter"/>
</dbReference>
<dbReference type="InterPro" id="IPR015919">
    <property type="entry name" value="Cadherin-like_sf"/>
</dbReference>
<feature type="domain" description="Cadherin" evidence="14">
    <location>
        <begin position="2990"/>
        <end position="3069"/>
    </location>
</feature>
<dbReference type="FunFam" id="2.60.40.60:FF:000020">
    <property type="entry name" value="Dachsous cadherin-related 1b"/>
    <property type="match status" value="2"/>
</dbReference>
<feature type="domain" description="Cadherin" evidence="14">
    <location>
        <begin position="3918"/>
        <end position="4046"/>
    </location>
</feature>
<dbReference type="PROSITE" id="PS50025">
    <property type="entry name" value="LAM_G_DOMAIN"/>
    <property type="match status" value="1"/>
</dbReference>
<feature type="domain" description="Cadherin" evidence="14">
    <location>
        <begin position="1732"/>
        <end position="1840"/>
    </location>
</feature>
<feature type="domain" description="Cadherin" evidence="14">
    <location>
        <begin position="3306"/>
        <end position="3440"/>
    </location>
</feature>
<proteinExistence type="predicted"/>
<dbReference type="GO" id="GO:0008013">
    <property type="term" value="F:beta-catenin binding"/>
    <property type="evidence" value="ECO:0007669"/>
    <property type="project" value="TreeGrafter"/>
</dbReference>
<sequence>MLFLTVIYLCNVASSADTATFSPVLSDDRITPFGFTAGVYDALIVGSGHSWRHVLPLAPHMGVYEPFSGNPSGVVEYKLRDRPDELASLTASAFKMGKFFFLQLSLSSFDVNQKRQVYEVDVDATFTSESPVGSSPIRLKNTTKVRLITLDRNENCPFFSAPSYTFTVLDNTSIHSSFGQLVTTDADSGFNAQAFFYLDPAEDGLPIRIHPFTGKMYASRSLQKGFWPETPHTRNFVDALDDRKQITFKVYATHRGDPSQVRCNIVSVTTVQLSIETTDSHPPTIIVDPFNDISIPGAVGVPYARVSVIDKDSSRGTEHTLRILEPDMQEKFGLIPTAKPSEWLLQVRRNLTPISLAARIVLTLEAADKNALLNLVPHQISLSDSRISRYTVDIPVVSKSTYRLHFPSEVTVTITEAALVNCTIAILTPSLPYRMSNSSFVFTLLRADIGNDSFNTPIRITSSGSVVLSAPVDVDHPPSFGRTENYTKITLPFTVVDRNNLLLSSAPKSRLVVLVLDVNDNDPVVRNNATVYEIREDAPLGTVVFHIDAVDTDLSGTRLLFSLYNSYNLPFVVSDEGNLLVGKPLDAEVMPTEFTLYLKVTDSGRPLPRSVLAVFTVHILDVNEYAPRFVELGCETWLSVTEAGTIPPHPITPLNTILGRYSAEDIDRDGHGAVSIRLATSTLNRPCFKVDATTGELSVTCSYMGPPGSNIILTLLASDGDKFSDVPVELTIHLVHQKSNKNFTQRCQSSGVYTELERLKLRRKEYELLISSYLQPRLLSVNRHRPKFPPDLPTRIHVPENLPLEAVVLQLSAVDEDSGEYSAAGQIVYGLEALGAVDAENFAPSSGTTNSQEDFQQAFLLKPVVYPGDFSPVGLLYPKNGVALVVAAPLDRERISSFSLVIHACDLGTPRLCASSPLHIFLDDLDDNPPEFLTPSAADQSEMPESFDGFIPVLHHKASIPGVFQVPEDIPIDARIGQVSAVDHDVTDEVRYRLLSHTDVFKIHPRTGRIRLLSSLDRETQSSYDLVIEATSHSRRKDQQRRLLSPHYTHLYKLAKRRNHSIVHQVAVTRVRVTVTDINDNLPVFTSPGIPGQNEISDAELDVTFGAGGYQLFIPEDLPEGAYLTTLLATDADEGLNGLVGYSLFGNPQDADCFSVDQFTGVVRVAASCELVKHRGRSIYLTAWAFDRGTPQLTSNSSFVIHVVPVRINVFPPMFRVQPALFSCVITENVPSGTAVLNRAKDMSPLRLEAADPEGSDVTFFLAGGSGLGYFYIDDHGIVRNKRILDAESQPEEGGYWLTVYAVERPPEFSASLSGSAQPKVISTEHAGPMRSLAEVFIEVLDENDNYPIPIAPEFACEIPENSPSGLLVATVLATDADKNSLPLRYHISAGDPQGHFTIDSKSGTIRTTARPLDREAVLKETGTNQLSLLVSISDQGTPPKACEVRVLVTLLDVNDQTPKFIQLGSVDSIAVTDVDSPVYHFRVYESEQDHLTGCVNRVLALDLDDSVNGTVLYWRDTVADHLSAPYPDGGFDVKQDSGLICSDNVPLQSGEYRIRVYAKDLGQPARIANDNRPVGVHISVLPSPSSSSGRSELQFIVPPPRNFSLRGYHAVGHRLFTFAVADSLDPSGHTLTFSLSTANGTRHPPFGLGHISTVEVFVFLAERLDRSQLCTHHLVITVSNGYQRLVSKVQVTVERFQIVRPQFVVHEPPQGSVAQLEVADFKGGSYGQGGSGLQIQINVSESVLTGSLLCRLQTEPNYAEAFTQRTLEYSIVSVGQSATLQLFSLNQQTGDLRVIHPLDHESITRHYMLIVVRDSAAHVSSFVNMFVNVQDVNEHAPQFVCQPASNETSKEYDSQGYFMFFVVGTSPAGTIVGRVTAVDPDPGENGKVTYSIIGGNTANYFELDSLTGDVKLVKPLLPRSQPSGITLRSERSSEPWTRAHRLIVSAKDNGKPVSRSNHTDVWIRVVPGPGGIDAVAPKFRPSGPIHLSVVENCSPGHIIATISRFLTPESALFGFIHFELVFSERMGVENSTSSHFISSGRSPTVELFHVTPDSGLLVTLVSLDRERHGDLYRLQVRVRGSNGIRAEIVDYLTLEVQILDQNDNAPRISSSRFLLGQISEDARPGTLIMLRCADKPCFESESTPIQLLATDPDLGLNGHITFQFVGPQAQESSQLFTIDPANGLFRLAEGAVLDRESASHHLLVIQVSDSGSPVRTAENLVRIDVEVLDVNDSPPIFSEPFYMRTLLLPTYPSAQIVQLIATDPDLNDSVSYRIIPSSDADLFAIDSKSGKLSVAPNSTLLNSPTLQREYNFLVEVEAFDQHRPVPHSTHTNVTIFAQLPASSSGNDHHQTSLIIEPEGGLDVVLVEHYSKPKPLRLGQLFVRNAPVGAIYRFVVLTPISGLDVDSLTGTVLATGNQTPDELDREVTPKLVMHILVRDMHNQMGRGVVRIRLLDVNDHAPMFVGLPYHTMFCLNSVAMTSRPKPTDRETACRQNKYKVTAVDRDEGSNGSVTFSLASIRPRAEPPLLSINTENGELSLVRLIPPDWTGRQLEAVVLAVDGGGLSSSATVVIQLVSGDGPRFSASHYTATVPESASIGEAITTVDATSPSPSVSLIYRVVAVRATNHTLVSTHDSHNNLQAIEVSDSPFMLEFNTAIVRLIAPLDYETVTGYQLLLEALDTSTALSARVQLSISVTDVNDVAPRFLDPSYTLFVSEREPIGFLVLQLRATDPDSGYGGQITYSLESHHSGDTSPTQLTRHLSDTSRESLSYFECDEHTGQITLARNLNYQKSAIHQFWAIATDQAAIPLSSRIPITIHVLDYNDNAPQFDPSNYQPTAADGEQCSYRVKLNERAPPGTFVTRLLATDLDSNDTLRYRLVADETKHSEYFRLGYNDGILYWAPLRKQDGRISVPHLLSKAELGSTPSEIIDIPLDAFLLKVEVSDQLHTAYCLVHVEMEAVNYVPPSFPLPKHEVWNVSEGATHLGRIRLATDSDRSNFGKITYALVGGHGREHFRIESTTGDLFALELLDRETVNHYRLLIRAMDGGKLFDYMTLDLNILDVNDNRPQFTQSTYEITLLPDEYSPPMPHFPVRIQLYVRATDADLGVNARVSYRIFRPPHPLEFQSGFDHSMTPFEVDPQSGQLIISRALDDEIGGESQVLVEACDSSTATGVPNQLCSSPARIVIRLAKRPPDVVPQIACTSSSVLEDDHLLDRDVAFCQVRPDNLSGTWILTSATGEFGLSVGSFRIDPRSGHVYTTQPLDYERGRFYQLAVEFHLDNLKPTIGARTEFTLSVVDVNDCAPELDTPVYLVELVENTVIGTRITRILARDRDADLKDPITYSIWPSSLLESELLSQGDETVQQRRLRLDMLARTNPEVNLVRQQFTVDSEGWLILKSSLDFESTREHKLKVAAMDAVGHWNSSMVVISIIDVNDNAPHWPLKEIENNSLDRIIYADVLRHQVLQADVTVPENWLPDSSFLVYQLKLVDPDTQVAFTPSFFLLPETYTESVNELKANSFFSVSSSGAVQLRRPLDREQAAEYILKFRGSDGAFMTKDSFSLRVEVEDANDNAPICLQPERILSVAEDTKRDTVLTQLVAADADADLVNSEVSYRLSSGDPSLFDINSTLGLVQLGGDLDFETKQSHELSVIASDPGGLSCLFHVVVRVLDVNDNPPEFEPVAISPIPEDAPLGSLVGKVTARDRDLVDSNRLVYSLDSAHEASFTVEPHTGLLKVSRTLDRETQSVHTLTVFVTDGSPSSSIYSKSANQFTATTTFTIRLLDVNDSPPQFVNTSAHKIHVSELEPAGRHLTRLKAVSLDEGTNAVVRYRLLTKQPEFSLNETTGDLLLEGKLDHERASSYFLTVEARDHGDPPLSTTAVVTVTVDDVNDNRPQFVGRQLLPESNLVNEIIPDRLKDLLAHFYSFTVVENSRNGTLVGRLQAVDADSGENGRLSYHLSMLNSTEWMSFIYKPPNSAWELLSPSEVNARFQVDPKTGRLTLLFEPDRELMDEYWLTASVADHGSPKALTSQTLIRVRVQDINDCPPVFEKPNYEFIVEVDRAGGVSGCHESQPANPRIQSDTCQAPFVGKVLVGRLRITDADADPNAGPFTCQLTHSGSVQSGSDGARSEGLFSVRNSSQLDQINVTMSTGECLLYAVDQLPVGSQSLILRATDNGLTALHASVTVTIRVVRQANLPPEIVRGNATLTYYRGSTAWQHHLGSTTTVVGAIDDLISNLVVARVTVKDRTAHDRLTFELIPSSPSASLFRVDRYDGTIRSAFTSGKSDAQSVASFKPTDGAFQDAKPVSNPMYSSLATPLSRLDSGLYPLRIRVSNGTLASEEVLYIQVVSITDEMLESATVIRISNLLPNLFYMENYDRRLRAHLASALLSDVRTAMALTSRPSASLEDNVYILSVQEADHVLITTANSPYHNRIPRSLDRAVDVLIAAYHPEQREFIKPPVIAQAVQRISGSLSAEFNGKVEVIYDVCTVQFCPRGRCFTRITIDPNGVMNRIEVHRVSQVSPRFSLSPTCRCPRHFTGLRCDTPLNGCALAACPSPRICVPHGANGHVCICPPPRTGPNCESVQAVGLKDPCYSERCFKDREHGPLQFTGGSLIQWELLNPNPHHLELSFGVRTRQSVSLHQWSSLRQPLLSVRWSALRAFQFRLATGGRLVVSATGLKNGMPEADWLVSAEPVSDGHWHRVRLVLTSTSTSSTDEVDTLLFDPVEGNRKPMTASSLRDRQWWVELTIDGIHPRSASIDWDTGDPVQQGLLIGADPVHGFGPLVPPFPLVDAPVIGRMPQVEQNHVTNGTIGEMVLRSGIVGCFRDIQVSQSKLPYQINYPTIMTEPRANPTVHSYPTPILVRALNIDYGCDPGATISGGCASGPCLHGGTCTPGSQPGSTAAYTCHCPALFHGHHCERTSDACLLQPCQNGGSCQALLGPSLAKTPANSGLAAYRCVCPAGVSGLHCELLHETIPAHGSEAQKGSWPSGPGCHSARLILQYSRLTGPRISPNAAQWIHSTFPLAQSHASSSSSASVCLNSGVCLESPSGPYCSCPAGWQGARCEHDVNECQLADLIFSRQRSSNTPIADSVQLKLSESHGVSAGGLCSPFEVGRGVCVNTPGSYQCNCSLGFGGRYCQTKTLIPITPDPNALGLTQLHIYVIVGLLAFLFLAALTTIVLLACRARGFFGSIIVADARTSKTSGSYLWSPRDKRVQSSHKPPAPSPDPQHYRYPNSDASSLAGVPFLAPSPRHPVHSSHFGTHSSCHGFPSARIAHRRPSLASSTFAIPCNIDDSTMALLSGHADVSKRGSGSSAAATVTDYVDREDSSAAGTSRLLLYPTSGGEPVPVVMMMSPTMPYAGSVCSVSNRASAIPHHSPASSMLFYGHAGLSGAGTPTNQGSSSYIGYNVEPPGSACVVPRQFHPASQMAFYQTSTHATCLPQPQSHHQHPSVIGLRPNSVAGSDRLSLGSGSDRFSAHGSQILIQSTSNGPSQLGHYHPSQAFAHHPLLTPQVLHPSRIQLAQHASTSELCHPGDPTAAPMAVEATGTLRPENSNTLKPKIPDGGNQYAVDRADPFESSPTRRIHEYQKPRPLPANLHHSSGQVSNQSYTEATDDRAPNIVTDTSSHILRADRSMRPRSTSFEANHWNIVFSGWPVWSIPYHTPCIHPHSSMNDLNPNTVTSVHQRPCSVINPCVQTLQTVNDPRRETYDPHSALLLSCPPMCVEVNQCRETLRSQSVSEAAHTTEVQTSISSAPAFVPRFSQRSVLRSSLRPRGAVGAVARRSARYCRGHSNGLPPLASRPVSAQLLKFLPPQNRPRMDHSDSDLSAYMNGDPGGDATPTLCKVNRPPKPLDDNTVPFADEIPLAELKVDASTRHNNSAFQPHHPLPKPHVNSGSSDQQTLDHLQSDKHQFVEARLPFQNGSDSQKSCEQSNAQQGTVPWSTFTKHTPDGGFLVNGSNEDYDSSTLRPHPTASSAGKVDGSPTVI</sequence>
<keyword evidence="6" id="KW-0472">Membrane</keyword>
<feature type="domain" description="Cadherin" evidence="14">
    <location>
        <begin position="1106"/>
        <end position="1215"/>
    </location>
</feature>
<feature type="compositionally biased region" description="Polar residues" evidence="10">
    <location>
        <begin position="5955"/>
        <end position="5974"/>
    </location>
</feature>
<dbReference type="InterPro" id="IPR001881">
    <property type="entry name" value="EGF-like_Ca-bd_dom"/>
</dbReference>
<evidence type="ECO:0000256" key="5">
    <source>
        <dbReference type="ARBA" id="ARBA00022989"/>
    </source>
</evidence>
<feature type="region of interest" description="Disordered" evidence="10">
    <location>
        <begin position="5547"/>
        <end position="5624"/>
    </location>
</feature>
<dbReference type="GO" id="GO:0045296">
    <property type="term" value="F:cadherin binding"/>
    <property type="evidence" value="ECO:0007669"/>
    <property type="project" value="TreeGrafter"/>
</dbReference>
<dbReference type="PROSITE" id="PS50026">
    <property type="entry name" value="EGF_3"/>
    <property type="match status" value="5"/>
</dbReference>
<keyword evidence="7 9" id="KW-1015">Disulfide bond</keyword>
<feature type="domain" description="Cadherin" evidence="14">
    <location>
        <begin position="2842"/>
        <end position="2967"/>
    </location>
</feature>
<feature type="domain" description="Cadherin" evidence="14">
    <location>
        <begin position="3792"/>
        <end position="3894"/>
    </location>
</feature>
<comment type="caution">
    <text evidence="15">The sequence shown here is derived from an EMBL/GenBank/DDBJ whole genome shotgun (WGS) entry which is preliminary data.</text>
</comment>
<dbReference type="SUPFAM" id="SSF57196">
    <property type="entry name" value="EGF/Laminin"/>
    <property type="match status" value="4"/>
</dbReference>
<feature type="disulfide bond" evidence="9">
    <location>
        <begin position="5107"/>
        <end position="5117"/>
    </location>
</feature>
<keyword evidence="16" id="KW-1185">Reference proteome</keyword>
<feature type="compositionally biased region" description="Polar residues" evidence="10">
    <location>
        <begin position="5892"/>
        <end position="5901"/>
    </location>
</feature>
<dbReference type="InterPro" id="IPR001791">
    <property type="entry name" value="Laminin_G"/>
</dbReference>
<feature type="domain" description="Cadherin" evidence="14">
    <location>
        <begin position="1855"/>
        <end position="1980"/>
    </location>
</feature>
<evidence type="ECO:0000259" key="13">
    <source>
        <dbReference type="PROSITE" id="PS50026"/>
    </source>
</evidence>
<dbReference type="InterPro" id="IPR002126">
    <property type="entry name" value="Cadherin-like_dom"/>
</dbReference>
<feature type="domain" description="Cadherin" evidence="14">
    <location>
        <begin position="3070"/>
        <end position="3199"/>
    </location>
</feature>
<organism evidence="15 16">
    <name type="scientific">Opisthorchis felineus</name>
    <dbReference type="NCBI Taxonomy" id="147828"/>
    <lineage>
        <taxon>Eukaryota</taxon>
        <taxon>Metazoa</taxon>
        <taxon>Spiralia</taxon>
        <taxon>Lophotrochozoa</taxon>
        <taxon>Platyhelminthes</taxon>
        <taxon>Trematoda</taxon>
        <taxon>Digenea</taxon>
        <taxon>Opisthorchiida</taxon>
        <taxon>Opisthorchiata</taxon>
        <taxon>Opisthorchiidae</taxon>
        <taxon>Opisthorchis</taxon>
    </lineage>
</organism>
<feature type="domain" description="Cadherin" evidence="14">
    <location>
        <begin position="2583"/>
        <end position="2705"/>
    </location>
</feature>
<evidence type="ECO:0000256" key="4">
    <source>
        <dbReference type="ARBA" id="ARBA00022837"/>
    </source>
</evidence>
<dbReference type="CDD" id="cd11304">
    <property type="entry name" value="Cadherin_repeat"/>
    <property type="match status" value="29"/>
</dbReference>
<feature type="domain" description="Laminin G" evidence="12">
    <location>
        <begin position="4602"/>
        <end position="4870"/>
    </location>
</feature>
<feature type="disulfide bond" evidence="9">
    <location>
        <begin position="5054"/>
        <end position="5063"/>
    </location>
</feature>
<dbReference type="PROSITE" id="PS50268">
    <property type="entry name" value="CADHERIN_2"/>
    <property type="match status" value="28"/>
</dbReference>
<comment type="caution">
    <text evidence="9">Lacks conserved residue(s) required for the propagation of feature annotation.</text>
</comment>
<gene>
    <name evidence="15" type="ORF">CRM22_008469</name>
</gene>
<evidence type="ECO:0000256" key="3">
    <source>
        <dbReference type="ARBA" id="ARBA00022737"/>
    </source>
</evidence>
<keyword evidence="11" id="KW-0732">Signal</keyword>
<feature type="chain" id="PRO_5021025120" description="Protocadherin Fat 1" evidence="11">
    <location>
        <begin position="19"/>
        <end position="5985"/>
    </location>
</feature>
<keyword evidence="3" id="KW-0677">Repeat</keyword>
<feature type="region of interest" description="Disordered" evidence="10">
    <location>
        <begin position="5876"/>
        <end position="5901"/>
    </location>
</feature>
<feature type="domain" description="EGF-like" evidence="13">
    <location>
        <begin position="4543"/>
        <end position="4580"/>
    </location>
</feature>
<dbReference type="InterPro" id="IPR000152">
    <property type="entry name" value="EGF-type_Asp/Asn_hydroxyl_site"/>
</dbReference>
<feature type="domain" description="Cadherin" evidence="14">
    <location>
        <begin position="790"/>
        <end position="932"/>
    </location>
</feature>
<dbReference type="STRING" id="147828.A0A4S2LIW9"/>
<dbReference type="SUPFAM" id="SSF49899">
    <property type="entry name" value="Concanavalin A-like lectins/glucanases"/>
    <property type="match status" value="1"/>
</dbReference>
<feature type="domain" description="Cadherin" evidence="14">
    <location>
        <begin position="2423"/>
        <end position="2463"/>
    </location>
</feature>
<dbReference type="PANTHER" id="PTHR24027">
    <property type="entry name" value="CADHERIN-23"/>
    <property type="match status" value="1"/>
</dbReference>
<feature type="domain" description="Cadherin" evidence="14">
    <location>
        <begin position="3214"/>
        <end position="3305"/>
    </location>
</feature>
<feature type="disulfide bond" evidence="9">
    <location>
        <begin position="4958"/>
        <end position="4967"/>
    </location>
</feature>
<evidence type="ECO:0000256" key="9">
    <source>
        <dbReference type="PROSITE-ProRule" id="PRU00076"/>
    </source>
</evidence>
<feature type="domain" description="Cadherin" evidence="14">
    <location>
        <begin position="526"/>
        <end position="629"/>
    </location>
</feature>
<reference evidence="15 16" key="1">
    <citation type="journal article" date="2019" name="BMC Genomics">
        <title>New insights from Opisthorchis felineus genome: update on genomics of the epidemiologically important liver flukes.</title>
        <authorList>
            <person name="Ershov N.I."/>
            <person name="Mordvinov V.A."/>
            <person name="Prokhortchouk E.B."/>
            <person name="Pakharukova M.Y."/>
            <person name="Gunbin K.V."/>
            <person name="Ustyantsev K."/>
            <person name="Genaev M.A."/>
            <person name="Blinov A.G."/>
            <person name="Mazur A."/>
            <person name="Boulygina E."/>
            <person name="Tsygankova S."/>
            <person name="Khrameeva E."/>
            <person name="Chekanov N."/>
            <person name="Fan G."/>
            <person name="Xiao A."/>
            <person name="Zhang H."/>
            <person name="Xu X."/>
            <person name="Yang H."/>
            <person name="Solovyev V."/>
            <person name="Lee S.M."/>
            <person name="Liu X."/>
            <person name="Afonnikov D.A."/>
            <person name="Skryabin K.G."/>
        </authorList>
    </citation>
    <scope>NUCLEOTIDE SEQUENCE [LARGE SCALE GENOMIC DNA]</scope>
    <source>
        <strain evidence="15">AK-0245</strain>
        <tissue evidence="15">Whole organism</tissue>
    </source>
</reference>
<feature type="region of interest" description="Disordered" evidence="10">
    <location>
        <begin position="5439"/>
        <end position="5473"/>
    </location>
</feature>
<evidence type="ECO:0000256" key="1">
    <source>
        <dbReference type="ARBA" id="ARBA00004370"/>
    </source>
</evidence>
<dbReference type="SUPFAM" id="SSF49313">
    <property type="entry name" value="Cadherin-like"/>
    <property type="match status" value="29"/>
</dbReference>
<feature type="domain" description="EGF-like" evidence="13">
    <location>
        <begin position="5028"/>
        <end position="5064"/>
    </location>
</feature>
<dbReference type="GO" id="GO:0007156">
    <property type="term" value="P:homophilic cell adhesion via plasma membrane adhesion molecules"/>
    <property type="evidence" value="ECO:0007669"/>
    <property type="project" value="InterPro"/>
</dbReference>
<dbReference type="EMBL" id="SJOL01008347">
    <property type="protein sequence ID" value="TGZ60508.1"/>
    <property type="molecule type" value="Genomic_DNA"/>
</dbReference>
<feature type="domain" description="Cadherin" evidence="14">
    <location>
        <begin position="2499"/>
        <end position="2582"/>
    </location>
</feature>
<evidence type="ECO:0000256" key="2">
    <source>
        <dbReference type="ARBA" id="ARBA00022692"/>
    </source>
</evidence>
<feature type="compositionally biased region" description="Polar residues" evidence="10">
    <location>
        <begin position="5597"/>
        <end position="5610"/>
    </location>
</feature>
<evidence type="ECO:0000259" key="14">
    <source>
        <dbReference type="PROSITE" id="PS50268"/>
    </source>
</evidence>
<name>A0A4S2LIW9_OPIFE</name>
<dbReference type="Proteomes" id="UP000308267">
    <property type="component" value="Unassembled WGS sequence"/>
</dbReference>
<evidence type="ECO:0000313" key="16">
    <source>
        <dbReference type="Proteomes" id="UP000308267"/>
    </source>
</evidence>
<feature type="disulfide bond" evidence="9">
    <location>
        <begin position="4907"/>
        <end position="4916"/>
    </location>
</feature>
<evidence type="ECO:0008006" key="17">
    <source>
        <dbReference type="Google" id="ProtNLM"/>
    </source>
</evidence>
<feature type="disulfide bond" evidence="9">
    <location>
        <begin position="5128"/>
        <end position="5137"/>
    </location>
</feature>
<feature type="domain" description="Cadherin" evidence="14">
    <location>
        <begin position="4087"/>
        <end position="4198"/>
    </location>
</feature>
<feature type="domain" description="EGF-like" evidence="13">
    <location>
        <begin position="4919"/>
        <end position="4968"/>
    </location>
</feature>
<keyword evidence="5" id="KW-1133">Transmembrane helix</keyword>
<feature type="domain" description="Cadherin" evidence="14">
    <location>
        <begin position="3576"/>
        <end position="3678"/>
    </location>
</feature>
<dbReference type="OrthoDB" id="6252479at2759"/>
<keyword evidence="2" id="KW-0812">Transmembrane</keyword>
<feature type="domain" description="Cadherin" evidence="14">
    <location>
        <begin position="2257"/>
        <end position="2336"/>
    </location>
</feature>
<dbReference type="InterPro" id="IPR013320">
    <property type="entry name" value="ConA-like_dom_sf"/>
</dbReference>
<comment type="subcellular location">
    <subcellularLocation>
        <location evidence="1">Membrane</location>
    </subcellularLocation>
</comment>
<feature type="domain" description="Cadherin" evidence="14">
    <location>
        <begin position="1982"/>
        <end position="2109"/>
    </location>
</feature>
<evidence type="ECO:0000259" key="12">
    <source>
        <dbReference type="PROSITE" id="PS50025"/>
    </source>
</evidence>
<dbReference type="PROSITE" id="PS00010">
    <property type="entry name" value="ASX_HYDROXYL"/>
    <property type="match status" value="1"/>
</dbReference>
<feature type="domain" description="Cadherin" evidence="14">
    <location>
        <begin position="2111"/>
        <end position="2238"/>
    </location>
</feature>
<keyword evidence="4 8" id="KW-0106">Calcium</keyword>
<feature type="domain" description="EGF-like" evidence="13">
    <location>
        <begin position="5103"/>
        <end position="5138"/>
    </location>
</feature>
<feature type="domain" description="Cadherin" evidence="14">
    <location>
        <begin position="3686"/>
        <end position="3790"/>
    </location>
</feature>
<accession>A0A4S2LIW9</accession>
<dbReference type="PANTHER" id="PTHR24027:SF442">
    <property type="entry name" value="PROTOCADHERIN-15 ISOFORM X1"/>
    <property type="match status" value="1"/>
</dbReference>
<feature type="domain" description="Cadherin" evidence="14">
    <location>
        <begin position="1218"/>
        <end position="1355"/>
    </location>
</feature>
<evidence type="ECO:0000256" key="10">
    <source>
        <dbReference type="SAM" id="MobiDB-lite"/>
    </source>
</evidence>
<feature type="compositionally biased region" description="Polar residues" evidence="10">
    <location>
        <begin position="5920"/>
        <end position="5945"/>
    </location>
</feature>
<feature type="region of interest" description="Disordered" evidence="10">
    <location>
        <begin position="5812"/>
        <end position="5855"/>
    </location>
</feature>
<feature type="domain" description="Cadherin" evidence="14">
    <location>
        <begin position="958"/>
        <end position="1085"/>
    </location>
</feature>
<dbReference type="Gene3D" id="2.60.120.200">
    <property type="match status" value="1"/>
</dbReference>
<dbReference type="PROSITE" id="PS01186">
    <property type="entry name" value="EGF_2"/>
    <property type="match status" value="2"/>
</dbReference>
<dbReference type="GO" id="GO:0005509">
    <property type="term" value="F:calcium ion binding"/>
    <property type="evidence" value="ECO:0007669"/>
    <property type="project" value="UniProtKB-UniRule"/>
</dbReference>
<dbReference type="Pfam" id="PF00028">
    <property type="entry name" value="Cadherin"/>
    <property type="match status" value="11"/>
</dbReference>
<dbReference type="InterPro" id="IPR000742">
    <property type="entry name" value="EGF"/>
</dbReference>
<dbReference type="SMART" id="SM00179">
    <property type="entry name" value="EGF_CA"/>
    <property type="match status" value="4"/>
</dbReference>
<evidence type="ECO:0000256" key="7">
    <source>
        <dbReference type="ARBA" id="ARBA00023157"/>
    </source>
</evidence>
<feature type="domain" description="EGF-like" evidence="13">
    <location>
        <begin position="4876"/>
        <end position="4917"/>
    </location>
</feature>
<dbReference type="CDD" id="cd00054">
    <property type="entry name" value="EGF_CA"/>
    <property type="match status" value="4"/>
</dbReference>
<dbReference type="PROSITE" id="PS00022">
    <property type="entry name" value="EGF_1"/>
    <property type="match status" value="5"/>
</dbReference>
<feature type="disulfide bond" evidence="9">
    <location>
        <begin position="4570"/>
        <end position="4579"/>
    </location>
</feature>
<dbReference type="InterPro" id="IPR039808">
    <property type="entry name" value="Cadherin"/>
</dbReference>
<evidence type="ECO:0000256" key="6">
    <source>
        <dbReference type="ARBA" id="ARBA00023136"/>
    </source>
</evidence>
<evidence type="ECO:0000256" key="8">
    <source>
        <dbReference type="PROSITE-ProRule" id="PRU00043"/>
    </source>
</evidence>
<evidence type="ECO:0000313" key="15">
    <source>
        <dbReference type="EMBL" id="TGZ60508.1"/>
    </source>
</evidence>
<dbReference type="InterPro" id="IPR020894">
    <property type="entry name" value="Cadherin_CS"/>
</dbReference>
<keyword evidence="9" id="KW-0245">EGF-like domain</keyword>